<dbReference type="CDD" id="cd08282">
    <property type="entry name" value="PFDH_like"/>
    <property type="match status" value="1"/>
</dbReference>
<keyword evidence="3 7" id="KW-0479">Metal-binding</keyword>
<keyword evidence="6" id="KW-0520">NAD</keyword>
<evidence type="ECO:0000256" key="4">
    <source>
        <dbReference type="ARBA" id="ARBA00022833"/>
    </source>
</evidence>
<name>A0A9P4W691_CURKU</name>
<dbReference type="InterPro" id="IPR036291">
    <property type="entry name" value="NAD(P)-bd_dom_sf"/>
</dbReference>
<dbReference type="PANTHER" id="PTHR42813">
    <property type="entry name" value="ZINC-TYPE ALCOHOL DEHYDROGENASE-LIKE"/>
    <property type="match status" value="1"/>
</dbReference>
<dbReference type="Pfam" id="PF08240">
    <property type="entry name" value="ADH_N"/>
    <property type="match status" value="1"/>
</dbReference>
<dbReference type="InterPro" id="IPR002328">
    <property type="entry name" value="ADH_Zn_CS"/>
</dbReference>
<dbReference type="OrthoDB" id="3941538at2759"/>
<dbReference type="EMBL" id="SWKU01000035">
    <property type="protein sequence ID" value="KAF2995079.1"/>
    <property type="molecule type" value="Genomic_DNA"/>
</dbReference>
<dbReference type="InterPro" id="IPR011032">
    <property type="entry name" value="GroES-like_sf"/>
</dbReference>
<dbReference type="AlphaFoldDB" id="A0A9P4W691"/>
<reference evidence="9" key="1">
    <citation type="submission" date="2019-04" db="EMBL/GenBank/DDBJ databases">
        <title>Sequencing of skin fungus with MAO and IRED activity.</title>
        <authorList>
            <person name="Marsaioli A.J."/>
            <person name="Bonatto J.M.C."/>
            <person name="Reis Junior O."/>
        </authorList>
    </citation>
    <scope>NUCLEOTIDE SEQUENCE</scope>
    <source>
        <strain evidence="9">30M1</strain>
    </source>
</reference>
<evidence type="ECO:0000256" key="3">
    <source>
        <dbReference type="ARBA" id="ARBA00022723"/>
    </source>
</evidence>
<dbReference type="Proteomes" id="UP000801428">
    <property type="component" value="Unassembled WGS sequence"/>
</dbReference>
<dbReference type="InterPro" id="IPR020843">
    <property type="entry name" value="ER"/>
</dbReference>
<evidence type="ECO:0000256" key="1">
    <source>
        <dbReference type="ARBA" id="ARBA00001947"/>
    </source>
</evidence>
<proteinExistence type="inferred from homology"/>
<keyword evidence="10" id="KW-1185">Reference proteome</keyword>
<evidence type="ECO:0000313" key="10">
    <source>
        <dbReference type="Proteomes" id="UP000801428"/>
    </source>
</evidence>
<accession>A0A9P4W691</accession>
<dbReference type="PANTHER" id="PTHR42813:SF3">
    <property type="entry name" value="GLUTATHIONE-INDEPENDENT FORMALDEHYDE DEHYDROGENASE"/>
    <property type="match status" value="1"/>
</dbReference>
<dbReference type="GO" id="GO:0016491">
    <property type="term" value="F:oxidoreductase activity"/>
    <property type="evidence" value="ECO:0007669"/>
    <property type="project" value="UniProtKB-KW"/>
</dbReference>
<dbReference type="SMART" id="SM00829">
    <property type="entry name" value="PKS_ER"/>
    <property type="match status" value="1"/>
</dbReference>
<evidence type="ECO:0000256" key="2">
    <source>
        <dbReference type="ARBA" id="ARBA00008072"/>
    </source>
</evidence>
<keyword evidence="4 7" id="KW-0862">Zinc</keyword>
<dbReference type="SUPFAM" id="SSF50129">
    <property type="entry name" value="GroES-like"/>
    <property type="match status" value="1"/>
</dbReference>
<feature type="domain" description="Enoyl reductase (ER)" evidence="8">
    <location>
        <begin position="16"/>
        <end position="382"/>
    </location>
</feature>
<dbReference type="Pfam" id="PF00107">
    <property type="entry name" value="ADH_zinc_N"/>
    <property type="match status" value="1"/>
</dbReference>
<organism evidence="9 10">
    <name type="scientific">Curvularia kusanoi</name>
    <name type="common">Cochliobolus kusanoi</name>
    <dbReference type="NCBI Taxonomy" id="90978"/>
    <lineage>
        <taxon>Eukaryota</taxon>
        <taxon>Fungi</taxon>
        <taxon>Dikarya</taxon>
        <taxon>Ascomycota</taxon>
        <taxon>Pezizomycotina</taxon>
        <taxon>Dothideomycetes</taxon>
        <taxon>Pleosporomycetidae</taxon>
        <taxon>Pleosporales</taxon>
        <taxon>Pleosporineae</taxon>
        <taxon>Pleosporaceae</taxon>
        <taxon>Curvularia</taxon>
    </lineage>
</organism>
<dbReference type="InterPro" id="IPR013154">
    <property type="entry name" value="ADH-like_N"/>
</dbReference>
<dbReference type="SUPFAM" id="SSF51735">
    <property type="entry name" value="NAD(P)-binding Rossmann-fold domains"/>
    <property type="match status" value="1"/>
</dbReference>
<evidence type="ECO:0000256" key="7">
    <source>
        <dbReference type="RuleBase" id="RU361277"/>
    </source>
</evidence>
<keyword evidence="5" id="KW-0560">Oxidoreductase</keyword>
<dbReference type="InterPro" id="IPR013149">
    <property type="entry name" value="ADH-like_C"/>
</dbReference>
<evidence type="ECO:0000259" key="8">
    <source>
        <dbReference type="SMART" id="SM00829"/>
    </source>
</evidence>
<evidence type="ECO:0000256" key="6">
    <source>
        <dbReference type="ARBA" id="ARBA00023027"/>
    </source>
</evidence>
<comment type="caution">
    <text evidence="9">The sequence shown here is derived from an EMBL/GenBank/DDBJ whole genome shotgun (WGS) entry which is preliminary data.</text>
</comment>
<dbReference type="Gene3D" id="3.40.50.720">
    <property type="entry name" value="NAD(P)-binding Rossmann-like Domain"/>
    <property type="match status" value="1"/>
</dbReference>
<gene>
    <name evidence="9" type="ORF">E8E13_002950</name>
</gene>
<comment type="similarity">
    <text evidence="2 7">Belongs to the zinc-containing alcohol dehydrogenase family.</text>
</comment>
<dbReference type="Gene3D" id="3.90.180.10">
    <property type="entry name" value="Medium-chain alcohol dehydrogenases, catalytic domain"/>
    <property type="match status" value="1"/>
</dbReference>
<comment type="cofactor">
    <cofactor evidence="1 7">
        <name>Zn(2+)</name>
        <dbReference type="ChEBI" id="CHEBI:29105"/>
    </cofactor>
</comment>
<evidence type="ECO:0000313" key="9">
    <source>
        <dbReference type="EMBL" id="KAF2995079.1"/>
    </source>
</evidence>
<dbReference type="GO" id="GO:0008270">
    <property type="term" value="F:zinc ion binding"/>
    <property type="evidence" value="ECO:0007669"/>
    <property type="project" value="InterPro"/>
</dbReference>
<evidence type="ECO:0000256" key="5">
    <source>
        <dbReference type="ARBA" id="ARBA00023002"/>
    </source>
</evidence>
<dbReference type="PROSITE" id="PS00059">
    <property type="entry name" value="ADH_ZINC"/>
    <property type="match status" value="1"/>
</dbReference>
<sequence length="413" mass="44298">MSLSTIAQFDNKPPSGTMRAAIWKGKPFHVSIDTVPKPQLLSSEDAIIRLTSAAICGSDLHIYRGVLGSTNPPWTLGHEGVGIVESVGEAVQNVKPGDRVIVPCIPSEGVLDIESLVVPLEVYGTGAEFGSNDGMQAEYFRAEQADATLIKIPNYPSRELDYLMISDIWATAWTCLDLSGFRAGETVAVFGAGPVGLLCAYSALFRGAARVYVVDHVAARLQKAQELGAIPINFTKGNAAQQILRLEPNGVDRSCDCCGYECVNEQLQPQQNAIITNAVTATARGGGIGIVGVYVAQDKAPGRPEAGKIPPTLEFPMTEFFTKGLSMKTGLVDPMALAPQLVELVKSGRARPGAVVSSIIGMEEVPEGYRRFNKHLETKVVIRFPWEEDEWRVDGAATVLGSRRAGQNGGDEE</sequence>
<protein>
    <recommendedName>
        <fullName evidence="8">Enoyl reductase (ER) domain-containing protein</fullName>
    </recommendedName>
</protein>